<keyword evidence="3" id="KW-1185">Reference proteome</keyword>
<dbReference type="EMBL" id="JAUJLE010000153">
    <property type="protein sequence ID" value="KAK0974532.1"/>
    <property type="molecule type" value="Genomic_DNA"/>
</dbReference>
<comment type="caution">
    <text evidence="2">The sequence shown here is derived from an EMBL/GenBank/DDBJ whole genome shotgun (WGS) entry which is preliminary data.</text>
</comment>
<feature type="compositionally biased region" description="Basic residues" evidence="1">
    <location>
        <begin position="189"/>
        <end position="207"/>
    </location>
</feature>
<protein>
    <submittedName>
        <fullName evidence="2">Uncharacterized protein</fullName>
    </submittedName>
</protein>
<sequence>MTLWGPFVDGVGLPAYYWDDALVPYYPPAGTVLPFGPLPDDFFDDQTFSGPRQAFQQLATAGPVYYPAPPRAQLAGQMQLPTAATAAVPVAQKTARPPKARGWAAGLIPSDAEIEASLGPAKNRENPNRGSKLGITPVQHDVRRLTRKNISQVIRRAALAEERRLGLEPTPKAKKAKKAKKGDGEPARKAKTPKKAAARPAARRRKTAVPSLASAAEPDSANPSPVVPFFGAAVPSAVPAPGSFLADPILPQADGSTDFGAALRGYEPGWAWTGVPANLTLVPDSVQMPSPSGVVPAMPALVSYIADPILPQAGGSTDFGAAGRWYEPAGTVDPANLTLAPGSVQTSAPSGVASWLADVPPMDTLPLPSSDLPSVDDWTSLFPDGDVGLDFGGDHLFEDFLIFDGGAPPAA</sequence>
<name>A0AAN6KC20_9PEZI</name>
<evidence type="ECO:0000313" key="3">
    <source>
        <dbReference type="Proteomes" id="UP001175353"/>
    </source>
</evidence>
<organism evidence="2 3">
    <name type="scientific">Friedmanniomyces endolithicus</name>
    <dbReference type="NCBI Taxonomy" id="329885"/>
    <lineage>
        <taxon>Eukaryota</taxon>
        <taxon>Fungi</taxon>
        <taxon>Dikarya</taxon>
        <taxon>Ascomycota</taxon>
        <taxon>Pezizomycotina</taxon>
        <taxon>Dothideomycetes</taxon>
        <taxon>Dothideomycetidae</taxon>
        <taxon>Mycosphaerellales</taxon>
        <taxon>Teratosphaeriaceae</taxon>
        <taxon>Friedmanniomyces</taxon>
    </lineage>
</organism>
<accession>A0AAN6KC20</accession>
<reference evidence="2" key="1">
    <citation type="submission" date="2023-06" db="EMBL/GenBank/DDBJ databases">
        <title>Black Yeasts Isolated from many extreme environments.</title>
        <authorList>
            <person name="Coleine C."/>
            <person name="Stajich J.E."/>
            <person name="Selbmann L."/>
        </authorList>
    </citation>
    <scope>NUCLEOTIDE SEQUENCE</scope>
    <source>
        <strain evidence="2">CCFEE 5200</strain>
    </source>
</reference>
<gene>
    <name evidence="2" type="ORF">LTR91_014375</name>
</gene>
<dbReference type="AlphaFoldDB" id="A0AAN6KC20"/>
<dbReference type="Proteomes" id="UP001175353">
    <property type="component" value="Unassembled WGS sequence"/>
</dbReference>
<proteinExistence type="predicted"/>
<feature type="region of interest" description="Disordered" evidence="1">
    <location>
        <begin position="165"/>
        <end position="221"/>
    </location>
</feature>
<evidence type="ECO:0000313" key="2">
    <source>
        <dbReference type="EMBL" id="KAK0974532.1"/>
    </source>
</evidence>
<evidence type="ECO:0000256" key="1">
    <source>
        <dbReference type="SAM" id="MobiDB-lite"/>
    </source>
</evidence>